<evidence type="ECO:0000313" key="1">
    <source>
        <dbReference type="EMBL" id="GMA93815.1"/>
    </source>
</evidence>
<organism evidence="1 2">
    <name type="scientific">Pseudolysinimonas kribbensis</name>
    <dbReference type="NCBI Taxonomy" id="433641"/>
    <lineage>
        <taxon>Bacteria</taxon>
        <taxon>Bacillati</taxon>
        <taxon>Actinomycetota</taxon>
        <taxon>Actinomycetes</taxon>
        <taxon>Micrococcales</taxon>
        <taxon>Microbacteriaceae</taxon>
        <taxon>Pseudolysinimonas</taxon>
    </lineage>
</organism>
<comment type="caution">
    <text evidence="1">The sequence shown here is derived from an EMBL/GenBank/DDBJ whole genome shotgun (WGS) entry which is preliminary data.</text>
</comment>
<name>A0ABQ6K2M7_9MICO</name>
<dbReference type="InterPro" id="IPR027417">
    <property type="entry name" value="P-loop_NTPase"/>
</dbReference>
<dbReference type="RefSeq" id="WP_284252785.1">
    <property type="nucleotide sequence ID" value="NZ_BAAAQO010000003.1"/>
</dbReference>
<dbReference type="Gene3D" id="3.40.50.300">
    <property type="entry name" value="P-loop containing nucleotide triphosphate hydrolases"/>
    <property type="match status" value="1"/>
</dbReference>
<protein>
    <recommendedName>
        <fullName evidence="3">Bacterial type II secretion system protein E domain-containing protein</fullName>
    </recommendedName>
</protein>
<keyword evidence="2" id="KW-1185">Reference proteome</keyword>
<proteinExistence type="predicted"/>
<dbReference type="EMBL" id="BSVB01000001">
    <property type="protein sequence ID" value="GMA93815.1"/>
    <property type="molecule type" value="Genomic_DNA"/>
</dbReference>
<evidence type="ECO:0000313" key="2">
    <source>
        <dbReference type="Proteomes" id="UP001157034"/>
    </source>
</evidence>
<sequence>MCSLHANSAAEALRKLGTLPLLAGRNIDAAFVVPTVAGSIDVVVHAELERGGRRRVREIAAVTGDVGADGPEIVPLFEIDGGELGATGKLPPRTAKFARGGVDPAVILCGRAGGDAGSGPGGGA</sequence>
<evidence type="ECO:0008006" key="3">
    <source>
        <dbReference type="Google" id="ProtNLM"/>
    </source>
</evidence>
<gene>
    <name evidence="1" type="ORF">GCM10025881_06390</name>
</gene>
<accession>A0ABQ6K2M7</accession>
<reference evidence="2" key="1">
    <citation type="journal article" date="2019" name="Int. J. Syst. Evol. Microbiol.">
        <title>The Global Catalogue of Microorganisms (GCM) 10K type strain sequencing project: providing services to taxonomists for standard genome sequencing and annotation.</title>
        <authorList>
            <consortium name="The Broad Institute Genomics Platform"/>
            <consortium name="The Broad Institute Genome Sequencing Center for Infectious Disease"/>
            <person name="Wu L."/>
            <person name="Ma J."/>
        </authorList>
    </citation>
    <scope>NUCLEOTIDE SEQUENCE [LARGE SCALE GENOMIC DNA]</scope>
    <source>
        <strain evidence="2">NBRC 108894</strain>
    </source>
</reference>
<dbReference type="Proteomes" id="UP001157034">
    <property type="component" value="Unassembled WGS sequence"/>
</dbReference>